<gene>
    <name evidence="1" type="ORF">PI23P_11767</name>
</gene>
<dbReference type="AlphaFoldDB" id="A4C1K6"/>
<name>A4C1K6_9FLAO</name>
<dbReference type="OrthoDB" id="1200606at2"/>
<accession>A4C1K6</accession>
<dbReference type="STRING" id="313594.PI23P_11767"/>
<evidence type="ECO:0000313" key="2">
    <source>
        <dbReference type="Proteomes" id="UP000003053"/>
    </source>
</evidence>
<reference evidence="1 2" key="1">
    <citation type="submission" date="2006-02" db="EMBL/GenBank/DDBJ databases">
        <authorList>
            <person name="Murray A."/>
            <person name="Staley J."/>
            <person name="Ferriera S."/>
            <person name="Johnson J."/>
            <person name="Kravitz S."/>
            <person name="Halpern A."/>
            <person name="Remington K."/>
            <person name="Beeson K."/>
            <person name="Tran B."/>
            <person name="Rogers Y.-H."/>
            <person name="Friedman R."/>
            <person name="Venter J.C."/>
        </authorList>
    </citation>
    <scope>NUCLEOTIDE SEQUENCE [LARGE SCALE GENOMIC DNA]</scope>
    <source>
        <strain evidence="1 2">23-P</strain>
    </source>
</reference>
<sequence>MKYLLIILFFSSQISFAERTKKGILNIKKIGFLYNKTQSDNFIFNDKDFTYVADTYKLRAFYNLGSWKSLDFELIAQPQYHVIQH</sequence>
<keyword evidence="2" id="KW-1185">Reference proteome</keyword>
<organism evidence="1 2">
    <name type="scientific">Polaribacter irgensii 23-P</name>
    <dbReference type="NCBI Taxonomy" id="313594"/>
    <lineage>
        <taxon>Bacteria</taxon>
        <taxon>Pseudomonadati</taxon>
        <taxon>Bacteroidota</taxon>
        <taxon>Flavobacteriia</taxon>
        <taxon>Flavobacteriales</taxon>
        <taxon>Flavobacteriaceae</taxon>
    </lineage>
</organism>
<dbReference type="EMBL" id="AAOG01000003">
    <property type="protein sequence ID" value="EAR12009.1"/>
    <property type="molecule type" value="Genomic_DNA"/>
</dbReference>
<evidence type="ECO:0000313" key="1">
    <source>
        <dbReference type="EMBL" id="EAR12009.1"/>
    </source>
</evidence>
<dbReference type="Proteomes" id="UP000003053">
    <property type="component" value="Unassembled WGS sequence"/>
</dbReference>
<dbReference type="RefSeq" id="WP_004570969.1">
    <property type="nucleotide sequence ID" value="NZ_CH724148.1"/>
</dbReference>
<dbReference type="HOGENOM" id="CLU_2509879_0_0_10"/>
<comment type="caution">
    <text evidence="1">The sequence shown here is derived from an EMBL/GenBank/DDBJ whole genome shotgun (WGS) entry which is preliminary data.</text>
</comment>
<proteinExistence type="predicted"/>
<protein>
    <submittedName>
        <fullName evidence="1">Uncharacterized protein</fullName>
    </submittedName>
</protein>